<evidence type="ECO:0000256" key="8">
    <source>
        <dbReference type="SAM" id="MobiDB-lite"/>
    </source>
</evidence>
<evidence type="ECO:0000256" key="1">
    <source>
        <dbReference type="ARBA" id="ARBA00022473"/>
    </source>
</evidence>
<feature type="domain" description="DSL" evidence="9">
    <location>
        <begin position="197"/>
        <end position="226"/>
    </location>
</feature>
<dbReference type="Pfam" id="PF01414">
    <property type="entry name" value="DSL"/>
    <property type="match status" value="1"/>
</dbReference>
<dbReference type="AlphaFoldDB" id="A0A5C6PFG6"/>
<dbReference type="GO" id="GO:0016020">
    <property type="term" value="C:membrane"/>
    <property type="evidence" value="ECO:0007669"/>
    <property type="project" value="UniProtKB-SubCell"/>
</dbReference>
<evidence type="ECO:0000256" key="2">
    <source>
        <dbReference type="ARBA" id="ARBA00022536"/>
    </source>
</evidence>
<organism evidence="11 12">
    <name type="scientific">Takifugu flavidus</name>
    <name type="common">sansaifugu</name>
    <dbReference type="NCBI Taxonomy" id="433684"/>
    <lineage>
        <taxon>Eukaryota</taxon>
        <taxon>Metazoa</taxon>
        <taxon>Chordata</taxon>
        <taxon>Craniata</taxon>
        <taxon>Vertebrata</taxon>
        <taxon>Euteleostomi</taxon>
        <taxon>Actinopterygii</taxon>
        <taxon>Neopterygii</taxon>
        <taxon>Teleostei</taxon>
        <taxon>Neoteleostei</taxon>
        <taxon>Acanthomorphata</taxon>
        <taxon>Eupercaria</taxon>
        <taxon>Tetraodontiformes</taxon>
        <taxon>Tetradontoidea</taxon>
        <taxon>Tetraodontidae</taxon>
        <taxon>Takifugu</taxon>
    </lineage>
</organism>
<dbReference type="InterPro" id="IPR001774">
    <property type="entry name" value="DSL"/>
</dbReference>
<dbReference type="GO" id="GO:0007219">
    <property type="term" value="P:Notch signaling pathway"/>
    <property type="evidence" value="ECO:0007669"/>
    <property type="project" value="InterPro"/>
</dbReference>
<sequence>MSLRADMTRLLLPCLLLSCPRTRRKFGRGFLFSSAGNLPSLCPPQTFSSGVFELKIDSFTSSRSVCSSSSRDCQIFFRVCLKHSQDVIDPEPPCTYGTALTDTFGPTPTPSPTAHPSGSPSLSNGRNALGCVSCLNRSFHENQNNLISRLAAPPPADRGRGVVAGRARRQPQRAALLVPHGVQRVLPRRDVLHPLSARNDQLGYFSCDNEGNKVCQEGWSGEYCSNRE</sequence>
<evidence type="ECO:0000313" key="11">
    <source>
        <dbReference type="EMBL" id="TWW77749.1"/>
    </source>
</evidence>
<keyword evidence="4" id="KW-0677">Repeat</keyword>
<accession>A0A5C6PFG6</accession>
<dbReference type="EMBL" id="RHFK02000004">
    <property type="protein sequence ID" value="TWW77749.1"/>
    <property type="molecule type" value="Genomic_DNA"/>
</dbReference>
<proteinExistence type="predicted"/>
<evidence type="ECO:0000256" key="7">
    <source>
        <dbReference type="ARBA" id="ARBA00023180"/>
    </source>
</evidence>
<dbReference type="Pfam" id="PF07657">
    <property type="entry name" value="MNNL"/>
    <property type="match status" value="1"/>
</dbReference>
<dbReference type="Gene3D" id="2.10.25.140">
    <property type="match status" value="1"/>
</dbReference>
<evidence type="ECO:0000256" key="5">
    <source>
        <dbReference type="ARBA" id="ARBA00022989"/>
    </source>
</evidence>
<evidence type="ECO:0000256" key="6">
    <source>
        <dbReference type="ARBA" id="ARBA00023157"/>
    </source>
</evidence>
<protein>
    <submittedName>
        <fullName evidence="11">Delta-like protein C</fullName>
    </submittedName>
</protein>
<gene>
    <name evidence="11" type="ORF">D4764_12G0011390</name>
</gene>
<name>A0A5C6PFG6_9TELE</name>
<dbReference type="InterPro" id="IPR011651">
    <property type="entry name" value="Notch_ligand_N"/>
</dbReference>
<keyword evidence="12" id="KW-1185">Reference proteome</keyword>
<comment type="caution">
    <text evidence="11">The sequence shown here is derived from an EMBL/GenBank/DDBJ whole genome shotgun (WGS) entry which is preliminary data.</text>
</comment>
<dbReference type="Gene3D" id="2.60.40.3510">
    <property type="match status" value="1"/>
</dbReference>
<reference evidence="11 12" key="1">
    <citation type="submission" date="2019-04" db="EMBL/GenBank/DDBJ databases">
        <title>Chromosome genome assembly for Takifugu flavidus.</title>
        <authorList>
            <person name="Xiao S."/>
        </authorList>
    </citation>
    <scope>NUCLEOTIDE SEQUENCE [LARGE SCALE GENOMIC DNA]</scope>
    <source>
        <strain evidence="11">HTHZ2018</strain>
        <tissue evidence="11">Muscle</tissue>
    </source>
</reference>
<keyword evidence="2" id="KW-0245">EGF-like domain</keyword>
<keyword evidence="5" id="KW-1133">Transmembrane helix</keyword>
<evidence type="ECO:0000256" key="3">
    <source>
        <dbReference type="ARBA" id="ARBA00022692"/>
    </source>
</evidence>
<feature type="domain" description="Notch ligand N-terminal" evidence="10">
    <location>
        <begin position="50"/>
        <end position="105"/>
    </location>
</feature>
<feature type="region of interest" description="Disordered" evidence="8">
    <location>
        <begin position="100"/>
        <end position="122"/>
    </location>
</feature>
<keyword evidence="3" id="KW-0812">Transmembrane</keyword>
<evidence type="ECO:0000256" key="4">
    <source>
        <dbReference type="ARBA" id="ARBA00022737"/>
    </source>
</evidence>
<evidence type="ECO:0000259" key="9">
    <source>
        <dbReference type="Pfam" id="PF01414"/>
    </source>
</evidence>
<keyword evidence="1" id="KW-0217">Developmental protein</keyword>
<keyword evidence="5" id="KW-0472">Membrane</keyword>
<dbReference type="Proteomes" id="UP000324091">
    <property type="component" value="Chromosome 12"/>
</dbReference>
<evidence type="ECO:0000313" key="12">
    <source>
        <dbReference type="Proteomes" id="UP000324091"/>
    </source>
</evidence>
<keyword evidence="6" id="KW-1015">Disulfide bond</keyword>
<keyword evidence="7" id="KW-0325">Glycoprotein</keyword>
<evidence type="ECO:0000259" key="10">
    <source>
        <dbReference type="Pfam" id="PF07657"/>
    </source>
</evidence>